<comment type="caution">
    <text evidence="3">The sequence shown here is derived from an EMBL/GenBank/DDBJ whole genome shotgun (WGS) entry which is preliminary data.</text>
</comment>
<protein>
    <submittedName>
        <fullName evidence="3">Uncharacterized protein</fullName>
    </submittedName>
</protein>
<dbReference type="AlphaFoldDB" id="A0A2C9WJT1"/>
<evidence type="ECO:0000313" key="3">
    <source>
        <dbReference type="EMBL" id="OAY59892.1"/>
    </source>
</evidence>
<keyword evidence="2" id="KW-0812">Transmembrane</keyword>
<keyword evidence="2" id="KW-0472">Membrane</keyword>
<feature type="region of interest" description="Disordered" evidence="1">
    <location>
        <begin position="114"/>
        <end position="146"/>
    </location>
</feature>
<evidence type="ECO:0000313" key="4">
    <source>
        <dbReference type="Proteomes" id="UP000091857"/>
    </source>
</evidence>
<evidence type="ECO:0000256" key="1">
    <source>
        <dbReference type="SAM" id="MobiDB-lite"/>
    </source>
</evidence>
<accession>A0A2C9WJT1</accession>
<name>A0A2C9WJT1_MANES</name>
<reference evidence="4" key="1">
    <citation type="journal article" date="2016" name="Nat. Biotechnol.">
        <title>Sequencing wild and cultivated cassava and related species reveals extensive interspecific hybridization and genetic diversity.</title>
        <authorList>
            <person name="Bredeson J.V."/>
            <person name="Lyons J.B."/>
            <person name="Prochnik S.E."/>
            <person name="Wu G.A."/>
            <person name="Ha C.M."/>
            <person name="Edsinger-Gonzales E."/>
            <person name="Grimwood J."/>
            <person name="Schmutz J."/>
            <person name="Rabbi I.Y."/>
            <person name="Egesi C."/>
            <person name="Nauluvula P."/>
            <person name="Lebot V."/>
            <person name="Ndunguru J."/>
            <person name="Mkamilo G."/>
            <person name="Bart R.S."/>
            <person name="Setter T.L."/>
            <person name="Gleadow R.M."/>
            <person name="Kulakow P."/>
            <person name="Ferguson M.E."/>
            <person name="Rounsley S."/>
            <person name="Rokhsar D.S."/>
        </authorList>
    </citation>
    <scope>NUCLEOTIDE SEQUENCE [LARGE SCALE GENOMIC DNA]</scope>
    <source>
        <strain evidence="4">cv. AM560-2</strain>
    </source>
</reference>
<dbReference type="EMBL" id="CM004387">
    <property type="protein sequence ID" value="OAY59892.1"/>
    <property type="molecule type" value="Genomic_DNA"/>
</dbReference>
<feature type="transmembrane region" description="Helical" evidence="2">
    <location>
        <begin position="79"/>
        <end position="99"/>
    </location>
</feature>
<dbReference type="Proteomes" id="UP000091857">
    <property type="component" value="Chromosome 1"/>
</dbReference>
<keyword evidence="4" id="KW-1185">Reference proteome</keyword>
<dbReference type="Gramene" id="Manes.01G068600.1.v8.1">
    <property type="protein sequence ID" value="Manes.01G068600.1.v8.1.CDS"/>
    <property type="gene ID" value="Manes.01G068600.v8.1"/>
</dbReference>
<organism evidence="3 4">
    <name type="scientific">Manihot esculenta</name>
    <name type="common">Cassava</name>
    <name type="synonym">Jatropha manihot</name>
    <dbReference type="NCBI Taxonomy" id="3983"/>
    <lineage>
        <taxon>Eukaryota</taxon>
        <taxon>Viridiplantae</taxon>
        <taxon>Streptophyta</taxon>
        <taxon>Embryophyta</taxon>
        <taxon>Tracheophyta</taxon>
        <taxon>Spermatophyta</taxon>
        <taxon>Magnoliopsida</taxon>
        <taxon>eudicotyledons</taxon>
        <taxon>Gunneridae</taxon>
        <taxon>Pentapetalae</taxon>
        <taxon>rosids</taxon>
        <taxon>fabids</taxon>
        <taxon>Malpighiales</taxon>
        <taxon>Euphorbiaceae</taxon>
        <taxon>Crotonoideae</taxon>
        <taxon>Manihoteae</taxon>
        <taxon>Manihot</taxon>
    </lineage>
</organism>
<proteinExistence type="predicted"/>
<gene>
    <name evidence="3" type="ORF">MANES_01G068600v8</name>
</gene>
<evidence type="ECO:0000256" key="2">
    <source>
        <dbReference type="SAM" id="Phobius"/>
    </source>
</evidence>
<keyword evidence="2" id="KW-1133">Transmembrane helix</keyword>
<sequence>MDDLVACTQRSRQRSRSFIGEAAGRKSICLVDIHFWCLLSTHSMELQSNIAFSLLYDKCFKSYLIDSTWPDLDTRLAPVYIYFFFFFPSFSFCLYYFVYECFGVEVVKRRGKRKSSDEEGDAFFYSSQGGSSKVWASGHKVEQSDA</sequence>